<dbReference type="Gene3D" id="3.40.50.720">
    <property type="entry name" value="NAD(P)-binding Rossmann-like Domain"/>
    <property type="match status" value="1"/>
</dbReference>
<dbReference type="PRINTS" id="PR00080">
    <property type="entry name" value="SDRFAMILY"/>
</dbReference>
<evidence type="ECO:0000256" key="2">
    <source>
        <dbReference type="ARBA" id="ARBA00023002"/>
    </source>
</evidence>
<proteinExistence type="inferred from homology"/>
<dbReference type="RefSeq" id="WP_101833011.1">
    <property type="nucleotide sequence ID" value="NZ_FZMO01000269.1"/>
</dbReference>
<evidence type="ECO:0000256" key="3">
    <source>
        <dbReference type="ARBA" id="ARBA00023027"/>
    </source>
</evidence>
<dbReference type="NCBIfam" id="NF009467">
    <property type="entry name" value="PRK12826.1-3"/>
    <property type="match status" value="1"/>
</dbReference>
<dbReference type="InterPro" id="IPR002347">
    <property type="entry name" value="SDR_fam"/>
</dbReference>
<dbReference type="EMBL" id="FZMO01000269">
    <property type="protein sequence ID" value="SNQ49544.1"/>
    <property type="molecule type" value="Genomic_DNA"/>
</dbReference>
<keyword evidence="3" id="KW-0520">NAD</keyword>
<dbReference type="SUPFAM" id="SSF51735">
    <property type="entry name" value="NAD(P)-binding Rossmann-fold domains"/>
    <property type="match status" value="1"/>
</dbReference>
<dbReference type="NCBIfam" id="TIGR03971">
    <property type="entry name" value="SDR_subfam_1"/>
    <property type="match status" value="1"/>
</dbReference>
<dbReference type="Pfam" id="PF00106">
    <property type="entry name" value="adh_short"/>
    <property type="match status" value="1"/>
</dbReference>
<dbReference type="PROSITE" id="PS00061">
    <property type="entry name" value="ADH_SHORT"/>
    <property type="match status" value="1"/>
</dbReference>
<dbReference type="AlphaFoldDB" id="A0A2I2KV59"/>
<dbReference type="PRINTS" id="PR00081">
    <property type="entry name" value="GDHRDH"/>
</dbReference>
<dbReference type="PANTHER" id="PTHR24321">
    <property type="entry name" value="DEHYDROGENASES, SHORT CHAIN"/>
    <property type="match status" value="1"/>
</dbReference>
<name>A0A2I2KV59_9ACTN</name>
<evidence type="ECO:0000313" key="6">
    <source>
        <dbReference type="Proteomes" id="UP000234331"/>
    </source>
</evidence>
<comment type="similarity">
    <text evidence="1 4">Belongs to the short-chain dehydrogenases/reductases (SDR) family.</text>
</comment>
<dbReference type="EC" id="1.-.-.-" evidence="5"/>
<dbReference type="CDD" id="cd05233">
    <property type="entry name" value="SDR_c"/>
    <property type="match status" value="1"/>
</dbReference>
<keyword evidence="6" id="KW-1185">Reference proteome</keyword>
<evidence type="ECO:0000256" key="4">
    <source>
        <dbReference type="RuleBase" id="RU000363"/>
    </source>
</evidence>
<dbReference type="InterPro" id="IPR020904">
    <property type="entry name" value="Sc_DH/Rdtase_CS"/>
</dbReference>
<reference evidence="5 6" key="1">
    <citation type="submission" date="2017-06" db="EMBL/GenBank/DDBJ databases">
        <authorList>
            <person name="Kim H.J."/>
            <person name="Triplett B.A."/>
        </authorList>
    </citation>
    <scope>NUCLEOTIDE SEQUENCE [LARGE SCALE GENOMIC DNA]</scope>
    <source>
        <strain evidence="5">FRACA_ARgP5</strain>
    </source>
</reference>
<gene>
    <name evidence="5" type="ORF">FRACA_3400004</name>
</gene>
<sequence length="274" mass="28773">MGRLDGRVAFVTGAARGQGRAHCVRLAREGADIIAIDVAGPVEGAHPRPATPEELAETGRLVEETGRRVVTARADVRDLAAVARAVDEGVERFGRLDVVVANAGVMAGGRLWELTEAQWDVCVDVNLTGVWKTLRASVPHMIAAGNGGSIILTSSAAGYRGYPMSGGYGAAKHGLVGLCRTLAVEVARYNIRVNTIHPNGVRTVMGRPPSPEALKAIGLDDHDLWMFGQVTASALPEGTQEPEDVAATVAYLASDEARFMTGTALQIGAGNQLM</sequence>
<accession>A0A2I2KV59</accession>
<dbReference type="InterPro" id="IPR036291">
    <property type="entry name" value="NAD(P)-bd_dom_sf"/>
</dbReference>
<dbReference type="FunFam" id="3.40.50.720:FF:000084">
    <property type="entry name" value="Short-chain dehydrogenase reductase"/>
    <property type="match status" value="1"/>
</dbReference>
<keyword evidence="2 5" id="KW-0560">Oxidoreductase</keyword>
<evidence type="ECO:0000313" key="5">
    <source>
        <dbReference type="EMBL" id="SNQ49544.1"/>
    </source>
</evidence>
<dbReference type="OrthoDB" id="5173603at2"/>
<dbReference type="Proteomes" id="UP000234331">
    <property type="component" value="Unassembled WGS sequence"/>
</dbReference>
<dbReference type="GO" id="GO:0016491">
    <property type="term" value="F:oxidoreductase activity"/>
    <property type="evidence" value="ECO:0007669"/>
    <property type="project" value="UniProtKB-KW"/>
</dbReference>
<dbReference type="InterPro" id="IPR023985">
    <property type="entry name" value="SDR_subfam_1"/>
</dbReference>
<dbReference type="PANTHER" id="PTHR24321:SF8">
    <property type="entry name" value="ESTRADIOL 17-BETA-DEHYDROGENASE 8-RELATED"/>
    <property type="match status" value="1"/>
</dbReference>
<organism evidence="5 6">
    <name type="scientific">Frankia canadensis</name>
    <dbReference type="NCBI Taxonomy" id="1836972"/>
    <lineage>
        <taxon>Bacteria</taxon>
        <taxon>Bacillati</taxon>
        <taxon>Actinomycetota</taxon>
        <taxon>Actinomycetes</taxon>
        <taxon>Frankiales</taxon>
        <taxon>Frankiaceae</taxon>
        <taxon>Frankia</taxon>
    </lineage>
</organism>
<evidence type="ECO:0000256" key="1">
    <source>
        <dbReference type="ARBA" id="ARBA00006484"/>
    </source>
</evidence>
<protein>
    <submittedName>
        <fullName evidence="5">Uncharacterized NAD-dependent oxidoreductase MAP_4146</fullName>
        <ecNumber evidence="5">1.-.-.-</ecNumber>
    </submittedName>
</protein>